<accession>A0A6S6TS27</accession>
<gene>
    <name evidence="1" type="ORF">HELGO_WM25772</name>
</gene>
<name>A0A6S6TS27_9BACT</name>
<proteinExistence type="predicted"/>
<evidence type="ECO:0000313" key="1">
    <source>
        <dbReference type="EMBL" id="CAA6825551.1"/>
    </source>
</evidence>
<sequence length="424" mass="48880">MMVKAKTLSDVYNNFEGNKPLSVDEYDFFVNIYDKKLKRFIGNVQRNTNYQNIFFIAGQRGNGKSTILNNLKHRNTTFETNYEIRHLQAMELLDYDDIDIVDILLIIGFNLIDDNGLDDHNKKLLIEEFKVKLTKLEQVNNGELEITEQVIDNDIGEHKFKAHLDAKVKFFSFFSSGAELSSTYKSDKNIRKEAKRIYKFKTKDLLTIINDLFLEYRRLNNNKKDILLILDGLEKLKDIDDIFTKDINLLRDIKCYKIITMPVYLKETVDVYDVKAIDFTMEVDNHGNIKNKELLRTVVENRIDDGVELITSEAIDIAIEMSGGNLRQLLNIVQTASSEAMDIFETDKIGVDEVTSAVEVLKGHLASRTQFYSQFLNGIDQNHKVESVEDKDTLSKTLQSGLVFAYFNGRVYYAVNPIIKDNLV</sequence>
<dbReference type="AlphaFoldDB" id="A0A6S6TS27"/>
<dbReference type="EMBL" id="CACVAR010000391">
    <property type="protein sequence ID" value="CAA6825551.1"/>
    <property type="molecule type" value="Genomic_DNA"/>
</dbReference>
<reference evidence="1" key="1">
    <citation type="submission" date="2020-01" db="EMBL/GenBank/DDBJ databases">
        <authorList>
            <person name="Meier V. D."/>
            <person name="Meier V D."/>
        </authorList>
    </citation>
    <scope>NUCLEOTIDE SEQUENCE</scope>
    <source>
        <strain evidence="1">HLG_WM_MAG_03</strain>
    </source>
</reference>
<organism evidence="1">
    <name type="scientific">uncultured Sulfurovum sp</name>
    <dbReference type="NCBI Taxonomy" id="269237"/>
    <lineage>
        <taxon>Bacteria</taxon>
        <taxon>Pseudomonadati</taxon>
        <taxon>Campylobacterota</taxon>
        <taxon>Epsilonproteobacteria</taxon>
        <taxon>Campylobacterales</taxon>
        <taxon>Sulfurovaceae</taxon>
        <taxon>Sulfurovum</taxon>
        <taxon>environmental samples</taxon>
    </lineage>
</organism>
<dbReference type="SUPFAM" id="SSF52540">
    <property type="entry name" value="P-loop containing nucleoside triphosphate hydrolases"/>
    <property type="match status" value="1"/>
</dbReference>
<dbReference type="InterPro" id="IPR027417">
    <property type="entry name" value="P-loop_NTPase"/>
</dbReference>
<protein>
    <submittedName>
        <fullName evidence="1">Uncharacterized protein</fullName>
    </submittedName>
</protein>